<dbReference type="AlphaFoldDB" id="A0A7S4HPE9"/>
<sequence length="129" mass="13898">MRIQTGLIALRVCGTPDKKFNHFLRFTPPSITAPSQLGLDPVTPTASTPLVPQILYGTLQRHADATAPPHAVPGVVDIVVDRSSALGTIKVCIFKTARAVAKLHEPFPQWRTRPNRPSVSAPDLGRSCA</sequence>
<gene>
    <name evidence="2" type="ORF">CPOL0286_LOCUS5273</name>
</gene>
<protein>
    <submittedName>
        <fullName evidence="2">Uncharacterized protein</fullName>
    </submittedName>
</protein>
<feature type="region of interest" description="Disordered" evidence="1">
    <location>
        <begin position="109"/>
        <end position="129"/>
    </location>
</feature>
<evidence type="ECO:0000256" key="1">
    <source>
        <dbReference type="SAM" id="MobiDB-lite"/>
    </source>
</evidence>
<proteinExistence type="predicted"/>
<accession>A0A7S4HPE9</accession>
<organism evidence="2">
    <name type="scientific">Prymnesium polylepis</name>
    <dbReference type="NCBI Taxonomy" id="72548"/>
    <lineage>
        <taxon>Eukaryota</taxon>
        <taxon>Haptista</taxon>
        <taxon>Haptophyta</taxon>
        <taxon>Prymnesiophyceae</taxon>
        <taxon>Prymnesiales</taxon>
        <taxon>Prymnesiaceae</taxon>
        <taxon>Prymnesium</taxon>
    </lineage>
</organism>
<evidence type="ECO:0000313" key="2">
    <source>
        <dbReference type="EMBL" id="CAE2205337.1"/>
    </source>
</evidence>
<dbReference type="EMBL" id="HBKO01011818">
    <property type="protein sequence ID" value="CAE2205337.1"/>
    <property type="molecule type" value="Transcribed_RNA"/>
</dbReference>
<reference evidence="2" key="1">
    <citation type="submission" date="2021-01" db="EMBL/GenBank/DDBJ databases">
        <authorList>
            <person name="Corre E."/>
            <person name="Pelletier E."/>
            <person name="Niang G."/>
            <person name="Scheremetjew M."/>
            <person name="Finn R."/>
            <person name="Kale V."/>
            <person name="Holt S."/>
            <person name="Cochrane G."/>
            <person name="Meng A."/>
            <person name="Brown T."/>
            <person name="Cohen L."/>
        </authorList>
    </citation>
    <scope>NUCLEOTIDE SEQUENCE</scope>
    <source>
        <strain evidence="2">UIO037</strain>
    </source>
</reference>
<name>A0A7S4HPE9_9EUKA</name>